<evidence type="ECO:0000256" key="1">
    <source>
        <dbReference type="SAM" id="Phobius"/>
    </source>
</evidence>
<keyword evidence="1" id="KW-0472">Membrane</keyword>
<evidence type="ECO:0000313" key="2">
    <source>
        <dbReference type="EMBL" id="MCH4554051.1"/>
    </source>
</evidence>
<dbReference type="Proteomes" id="UP001156141">
    <property type="component" value="Unassembled WGS sequence"/>
</dbReference>
<proteinExistence type="predicted"/>
<sequence length="118" mass="14454">MVPKGYSGITLFPFVFLNDKHLKTNSVFINHEHIHLKQQLELLIVFFYLFYGIEFLIRLFQYKTWHLAYRNISFEREAFANEFDLDYLKHRPFWSFLKYLRSYDISIRSKRQSESKSS</sequence>
<dbReference type="EMBL" id="JAKVQD010000009">
    <property type="protein sequence ID" value="MCH4554051.1"/>
    <property type="molecule type" value="Genomic_DNA"/>
</dbReference>
<keyword evidence="1" id="KW-1133">Transmembrane helix</keyword>
<evidence type="ECO:0008006" key="4">
    <source>
        <dbReference type="Google" id="ProtNLM"/>
    </source>
</evidence>
<feature type="transmembrane region" description="Helical" evidence="1">
    <location>
        <begin position="42"/>
        <end position="60"/>
    </location>
</feature>
<gene>
    <name evidence="2" type="ORF">MKW35_15595</name>
</gene>
<organism evidence="2 3">
    <name type="scientific">Aestuariibaculum lutulentum</name>
    <dbReference type="NCBI Taxonomy" id="2920935"/>
    <lineage>
        <taxon>Bacteria</taxon>
        <taxon>Pseudomonadati</taxon>
        <taxon>Bacteroidota</taxon>
        <taxon>Flavobacteriia</taxon>
        <taxon>Flavobacteriales</taxon>
        <taxon>Flavobacteriaceae</taxon>
    </lineage>
</organism>
<keyword evidence="3" id="KW-1185">Reference proteome</keyword>
<accession>A0ABS9RN98</accession>
<reference evidence="2" key="1">
    <citation type="submission" date="2022-02" db="EMBL/GenBank/DDBJ databases">
        <title>Aestuariibaculum sp., a marine bacterium isolated from sediment in Guangxi.</title>
        <authorList>
            <person name="Ying J."/>
        </authorList>
    </citation>
    <scope>NUCLEOTIDE SEQUENCE</scope>
    <source>
        <strain evidence="2">L182</strain>
    </source>
</reference>
<name>A0ABS9RN98_9FLAO</name>
<evidence type="ECO:0000313" key="3">
    <source>
        <dbReference type="Proteomes" id="UP001156141"/>
    </source>
</evidence>
<comment type="caution">
    <text evidence="2">The sequence shown here is derived from an EMBL/GenBank/DDBJ whole genome shotgun (WGS) entry which is preliminary data.</text>
</comment>
<protein>
    <recommendedName>
        <fullName evidence="4">Peptidase M56 domain-containing protein</fullName>
    </recommendedName>
</protein>
<keyword evidence="1" id="KW-0812">Transmembrane</keyword>